<dbReference type="GeneID" id="19136536"/>
<protein>
    <submittedName>
        <fullName evidence="1">Uncharacterized protein</fullName>
    </submittedName>
</protein>
<dbReference type="KEGG" id="bsc:COCSADRAFT_31820"/>
<sequence length="84" mass="9657">MPKGNEMTFRCKRCKEKGLYCFMDTATGRYAGCISVKADCSLFVTEKEWEKVEADKLTRLRLEVAETEALERSYANRDHAILSL</sequence>
<dbReference type="EMBL" id="KB445637">
    <property type="protein sequence ID" value="EMD69044.1"/>
    <property type="molecule type" value="Genomic_DNA"/>
</dbReference>
<keyword evidence="2" id="KW-1185">Reference proteome</keyword>
<gene>
    <name evidence="1" type="ORF">COCSADRAFT_31820</name>
</gene>
<dbReference type="OrthoDB" id="3796976at2759"/>
<organism evidence="1 2">
    <name type="scientific">Cochliobolus sativus (strain ND90Pr / ATCC 201652)</name>
    <name type="common">Common root rot and spot blotch fungus</name>
    <name type="synonym">Bipolaris sorokiniana</name>
    <dbReference type="NCBI Taxonomy" id="665912"/>
    <lineage>
        <taxon>Eukaryota</taxon>
        <taxon>Fungi</taxon>
        <taxon>Dikarya</taxon>
        <taxon>Ascomycota</taxon>
        <taxon>Pezizomycotina</taxon>
        <taxon>Dothideomycetes</taxon>
        <taxon>Pleosporomycetidae</taxon>
        <taxon>Pleosporales</taxon>
        <taxon>Pleosporineae</taxon>
        <taxon>Pleosporaceae</taxon>
        <taxon>Bipolaris</taxon>
    </lineage>
</organism>
<evidence type="ECO:0000313" key="1">
    <source>
        <dbReference type="EMBL" id="EMD69044.1"/>
    </source>
</evidence>
<name>M2RR46_COCSN</name>
<evidence type="ECO:0000313" key="2">
    <source>
        <dbReference type="Proteomes" id="UP000016934"/>
    </source>
</evidence>
<dbReference type="HOGENOM" id="CLU_152724_0_0_1"/>
<reference evidence="2" key="2">
    <citation type="journal article" date="2013" name="PLoS Genet.">
        <title>Comparative genome structure, secondary metabolite, and effector coding capacity across Cochliobolus pathogens.</title>
        <authorList>
            <person name="Condon B.J."/>
            <person name="Leng Y."/>
            <person name="Wu D."/>
            <person name="Bushley K.E."/>
            <person name="Ohm R.A."/>
            <person name="Otillar R."/>
            <person name="Martin J."/>
            <person name="Schackwitz W."/>
            <person name="Grimwood J."/>
            <person name="MohdZainudin N."/>
            <person name="Xue C."/>
            <person name="Wang R."/>
            <person name="Manning V.A."/>
            <person name="Dhillon B."/>
            <person name="Tu Z.J."/>
            <person name="Steffenson B.J."/>
            <person name="Salamov A."/>
            <person name="Sun H."/>
            <person name="Lowry S."/>
            <person name="LaButti K."/>
            <person name="Han J."/>
            <person name="Copeland A."/>
            <person name="Lindquist E."/>
            <person name="Barry K."/>
            <person name="Schmutz J."/>
            <person name="Baker S.E."/>
            <person name="Ciuffetti L.M."/>
            <person name="Grigoriev I.V."/>
            <person name="Zhong S."/>
            <person name="Turgeon B.G."/>
        </authorList>
    </citation>
    <scope>NUCLEOTIDE SEQUENCE [LARGE SCALE GENOMIC DNA]</scope>
    <source>
        <strain evidence="2">ND90Pr / ATCC 201652</strain>
    </source>
</reference>
<accession>M2RR46</accession>
<proteinExistence type="predicted"/>
<dbReference type="RefSeq" id="XP_007694118.1">
    <property type="nucleotide sequence ID" value="XM_007695928.1"/>
</dbReference>
<dbReference type="Proteomes" id="UP000016934">
    <property type="component" value="Unassembled WGS sequence"/>
</dbReference>
<dbReference type="AlphaFoldDB" id="M2RR46"/>
<reference evidence="1 2" key="1">
    <citation type="journal article" date="2012" name="PLoS Pathog.">
        <title>Diverse lifestyles and strategies of plant pathogenesis encoded in the genomes of eighteen Dothideomycetes fungi.</title>
        <authorList>
            <person name="Ohm R.A."/>
            <person name="Feau N."/>
            <person name="Henrissat B."/>
            <person name="Schoch C.L."/>
            <person name="Horwitz B.A."/>
            <person name="Barry K.W."/>
            <person name="Condon B.J."/>
            <person name="Copeland A.C."/>
            <person name="Dhillon B."/>
            <person name="Glaser F."/>
            <person name="Hesse C.N."/>
            <person name="Kosti I."/>
            <person name="LaButti K."/>
            <person name="Lindquist E.A."/>
            <person name="Lucas S."/>
            <person name="Salamov A.A."/>
            <person name="Bradshaw R.E."/>
            <person name="Ciuffetti L."/>
            <person name="Hamelin R.C."/>
            <person name="Kema G.H.J."/>
            <person name="Lawrence C."/>
            <person name="Scott J.A."/>
            <person name="Spatafora J.W."/>
            <person name="Turgeon B.G."/>
            <person name="de Wit P.J.G.M."/>
            <person name="Zhong S."/>
            <person name="Goodwin S.B."/>
            <person name="Grigoriev I.V."/>
        </authorList>
    </citation>
    <scope>NUCLEOTIDE SEQUENCE [LARGE SCALE GENOMIC DNA]</scope>
    <source>
        <strain evidence="2">ND90Pr / ATCC 201652</strain>
    </source>
</reference>